<protein>
    <submittedName>
        <fullName evidence="2">DUF3732 domain-containing protein</fullName>
    </submittedName>
</protein>
<feature type="coiled-coil region" evidence="1">
    <location>
        <begin position="291"/>
        <end position="325"/>
    </location>
</feature>
<proteinExistence type="predicted"/>
<name>A0ABT2EB46_9GAMM</name>
<evidence type="ECO:0000313" key="3">
    <source>
        <dbReference type="Proteomes" id="UP001165542"/>
    </source>
</evidence>
<dbReference type="InterPro" id="IPR022205">
    <property type="entry name" value="DUF3732"/>
</dbReference>
<dbReference type="Pfam" id="PF12532">
    <property type="entry name" value="DUF3732"/>
    <property type="match status" value="1"/>
</dbReference>
<keyword evidence="3" id="KW-1185">Reference proteome</keyword>
<dbReference type="Proteomes" id="UP001165542">
    <property type="component" value="Unassembled WGS sequence"/>
</dbReference>
<feature type="coiled-coil region" evidence="1">
    <location>
        <begin position="352"/>
        <end position="474"/>
    </location>
</feature>
<dbReference type="RefSeq" id="WP_259035309.1">
    <property type="nucleotide sequence ID" value="NZ_JAJISC010000002.1"/>
</dbReference>
<gene>
    <name evidence="2" type="ORF">LLY24_05615</name>
</gene>
<evidence type="ECO:0000256" key="1">
    <source>
        <dbReference type="SAM" id="Coils"/>
    </source>
</evidence>
<sequence>MKTLIHEIGAIDNQGIKHPVNFKAGLNVVTGKSSTGKSALIEIFDYCFGSDENTIPKGVITNSAAIYYVALAVNEQNMVIARDPDIATKAFFRRVEKFNTLEMNRDYFKASYFRPLGEFKKHLRDFFLDIDDVDESLAVRANRRFNQKAPTPSIRSFTSFMLQHQNLVANKHALFYRFDEKEKRDQAIEHTKIFLGLVDQKFFHLSQEKERLSGEVRRLERQKETNKRTSDSYKQKVAPVLSQLYALMGFKDEPLSSDKVLRHPQDAKDQLDDIIVAEKINHNSDAMTQRYEQLKLARNQKTAELRKLQRQAASINKHIQEEERFVDNVKQFSSPKHVHISASVCPFCHTEKDNLRQSAEKLQQAINKVSGNLAQARPMKARFESSLIEVQRFTEIVSRALTELSQQIKEIEEANQQLTEKKSLYESIIMQKSKLFTLLDTLNMANDAELEKEIKDLKKQLNKITDALNEYDVKKSLEQASDKVNEYMAEIGSHFEFECSYKPINLHFSFETFDLYHLTYENEKIYLRSMGSGANWLYCHITLFLALHKYFAELGEKCAIPSVLFLDQPTQVYFPNFNRDNSATFEEQKAQEAEQRKSLNVGQNIDEDIKAVENLFSQLSTYCNDLELSIGFSPQIIVTDHADNLKLSNGVPFESLVNGNRWRTRGLIHPIQV</sequence>
<reference evidence="2" key="1">
    <citation type="submission" date="2021-11" db="EMBL/GenBank/DDBJ databases">
        <title>Halomonas sp., isolated from a coastal aquaculture zone in Dongshan Bay.</title>
        <authorList>
            <person name="Lin W."/>
        </authorList>
    </citation>
    <scope>NUCLEOTIDE SEQUENCE</scope>
    <source>
        <strain evidence="2">Yzlin-01</strain>
    </source>
</reference>
<dbReference type="EMBL" id="JAJISC010000002">
    <property type="protein sequence ID" value="MCS2608801.1"/>
    <property type="molecule type" value="Genomic_DNA"/>
</dbReference>
<dbReference type="InterPro" id="IPR027417">
    <property type="entry name" value="P-loop_NTPase"/>
</dbReference>
<accession>A0ABT2EB46</accession>
<evidence type="ECO:0000313" key="2">
    <source>
        <dbReference type="EMBL" id="MCS2608801.1"/>
    </source>
</evidence>
<organism evidence="2 3">
    <name type="scientific">Halomonas dongshanensis</name>
    <dbReference type="NCBI Taxonomy" id="2890835"/>
    <lineage>
        <taxon>Bacteria</taxon>
        <taxon>Pseudomonadati</taxon>
        <taxon>Pseudomonadota</taxon>
        <taxon>Gammaproteobacteria</taxon>
        <taxon>Oceanospirillales</taxon>
        <taxon>Halomonadaceae</taxon>
        <taxon>Halomonas</taxon>
    </lineage>
</organism>
<comment type="caution">
    <text evidence="2">The sequence shown here is derived from an EMBL/GenBank/DDBJ whole genome shotgun (WGS) entry which is preliminary data.</text>
</comment>
<feature type="coiled-coil region" evidence="1">
    <location>
        <begin position="202"/>
        <end position="236"/>
    </location>
</feature>
<keyword evidence="1" id="KW-0175">Coiled coil</keyword>
<dbReference type="Gene3D" id="3.40.50.300">
    <property type="entry name" value="P-loop containing nucleotide triphosphate hydrolases"/>
    <property type="match status" value="2"/>
</dbReference>
<dbReference type="SUPFAM" id="SSF52540">
    <property type="entry name" value="P-loop containing nucleoside triphosphate hydrolases"/>
    <property type="match status" value="1"/>
</dbReference>